<dbReference type="Gene3D" id="3.30.70.270">
    <property type="match status" value="2"/>
</dbReference>
<dbReference type="InterPro" id="IPR050951">
    <property type="entry name" value="Retrovirus_Pol_polyprotein"/>
</dbReference>
<keyword evidence="6" id="KW-0378">Hydrolase</keyword>
<dbReference type="InterPro" id="IPR021109">
    <property type="entry name" value="Peptidase_aspartic_dom_sf"/>
</dbReference>
<dbReference type="CDD" id="cd01647">
    <property type="entry name" value="RT_LTR"/>
    <property type="match status" value="1"/>
</dbReference>
<dbReference type="InterPro" id="IPR043128">
    <property type="entry name" value="Rev_trsase/Diguanyl_cyclase"/>
</dbReference>
<dbReference type="InterPro" id="IPR001584">
    <property type="entry name" value="Integrase_cat-core"/>
</dbReference>
<name>A0ABM1YLB4_AEDAL</name>
<dbReference type="Pfam" id="PF00078">
    <property type="entry name" value="RVT_1"/>
    <property type="match status" value="1"/>
</dbReference>
<evidence type="ECO:0000256" key="2">
    <source>
        <dbReference type="ARBA" id="ARBA00022679"/>
    </source>
</evidence>
<feature type="compositionally biased region" description="Basic and acidic residues" evidence="8">
    <location>
        <begin position="254"/>
        <end position="265"/>
    </location>
</feature>
<dbReference type="Gene3D" id="3.10.10.10">
    <property type="entry name" value="HIV Type 1 Reverse Transcriptase, subunit A, domain 1"/>
    <property type="match status" value="1"/>
</dbReference>
<evidence type="ECO:0000256" key="1">
    <source>
        <dbReference type="ARBA" id="ARBA00012493"/>
    </source>
</evidence>
<feature type="region of interest" description="Disordered" evidence="8">
    <location>
        <begin position="1393"/>
        <end position="1427"/>
    </location>
</feature>
<reference evidence="11" key="2">
    <citation type="submission" date="2025-05" db="UniProtKB">
        <authorList>
            <consortium name="EnsemblMetazoa"/>
        </authorList>
    </citation>
    <scope>IDENTIFICATION</scope>
    <source>
        <strain evidence="11">Foshan</strain>
    </source>
</reference>
<organism evidence="11 12">
    <name type="scientific">Aedes albopictus</name>
    <name type="common">Asian tiger mosquito</name>
    <name type="synonym">Stegomyia albopicta</name>
    <dbReference type="NCBI Taxonomy" id="7160"/>
    <lineage>
        <taxon>Eukaryota</taxon>
        <taxon>Metazoa</taxon>
        <taxon>Ecdysozoa</taxon>
        <taxon>Arthropoda</taxon>
        <taxon>Hexapoda</taxon>
        <taxon>Insecta</taxon>
        <taxon>Pterygota</taxon>
        <taxon>Neoptera</taxon>
        <taxon>Endopterygota</taxon>
        <taxon>Diptera</taxon>
        <taxon>Nematocera</taxon>
        <taxon>Culicoidea</taxon>
        <taxon>Culicidae</taxon>
        <taxon>Culicinae</taxon>
        <taxon>Aedini</taxon>
        <taxon>Aedes</taxon>
        <taxon>Stegomyia</taxon>
    </lineage>
</organism>
<dbReference type="PANTHER" id="PTHR37984:SF5">
    <property type="entry name" value="PROTEIN NYNRIN-LIKE"/>
    <property type="match status" value="1"/>
</dbReference>
<evidence type="ECO:0000313" key="11">
    <source>
        <dbReference type="EnsemblMetazoa" id="AALFPA23_010219.P14217"/>
    </source>
</evidence>
<dbReference type="PROSITE" id="PS50994">
    <property type="entry name" value="INTEGRASE"/>
    <property type="match status" value="1"/>
</dbReference>
<dbReference type="InterPro" id="IPR041588">
    <property type="entry name" value="Integrase_H2C2"/>
</dbReference>
<proteinExistence type="predicted"/>
<dbReference type="InterPro" id="IPR055510">
    <property type="entry name" value="DUF7083"/>
</dbReference>
<evidence type="ECO:0000256" key="8">
    <source>
        <dbReference type="SAM" id="MobiDB-lite"/>
    </source>
</evidence>
<evidence type="ECO:0000313" key="12">
    <source>
        <dbReference type="Proteomes" id="UP000069940"/>
    </source>
</evidence>
<dbReference type="RefSeq" id="XP_062703935.1">
    <property type="nucleotide sequence ID" value="XM_062847951.1"/>
</dbReference>
<feature type="region of interest" description="Disordered" evidence="8">
    <location>
        <begin position="254"/>
        <end position="273"/>
    </location>
</feature>
<reference evidence="12" key="1">
    <citation type="journal article" date="2015" name="Proc. Natl. Acad. Sci. U.S.A.">
        <title>Genome sequence of the Asian Tiger mosquito, Aedes albopictus, reveals insights into its biology, genetics, and evolution.</title>
        <authorList>
            <person name="Chen X.G."/>
            <person name="Jiang X."/>
            <person name="Gu J."/>
            <person name="Xu M."/>
            <person name="Wu Y."/>
            <person name="Deng Y."/>
            <person name="Zhang C."/>
            <person name="Bonizzoni M."/>
            <person name="Dermauw W."/>
            <person name="Vontas J."/>
            <person name="Armbruster P."/>
            <person name="Huang X."/>
            <person name="Yang Y."/>
            <person name="Zhang H."/>
            <person name="He W."/>
            <person name="Peng H."/>
            <person name="Liu Y."/>
            <person name="Wu K."/>
            <person name="Chen J."/>
            <person name="Lirakis M."/>
            <person name="Topalis P."/>
            <person name="Van Leeuwen T."/>
            <person name="Hall A.B."/>
            <person name="Jiang X."/>
            <person name="Thorpe C."/>
            <person name="Mueller R.L."/>
            <person name="Sun C."/>
            <person name="Waterhouse R.M."/>
            <person name="Yan G."/>
            <person name="Tu Z.J."/>
            <person name="Fang X."/>
            <person name="James A.A."/>
        </authorList>
    </citation>
    <scope>NUCLEOTIDE SEQUENCE [LARGE SCALE GENOMIC DNA]</scope>
    <source>
        <strain evidence="12">Foshan</strain>
    </source>
</reference>
<keyword evidence="12" id="KW-1185">Reference proteome</keyword>
<dbReference type="InterPro" id="IPR000477">
    <property type="entry name" value="RT_dom"/>
</dbReference>
<dbReference type="PANTHER" id="PTHR37984">
    <property type="entry name" value="PROTEIN CBG26694"/>
    <property type="match status" value="1"/>
</dbReference>
<dbReference type="EnsemblMetazoa" id="AALFPA23_010219.R14217">
    <property type="protein sequence ID" value="AALFPA23_010219.P14217"/>
    <property type="gene ID" value="AALFPA23_010219"/>
</dbReference>
<dbReference type="SUPFAM" id="SSF56672">
    <property type="entry name" value="DNA/RNA polymerases"/>
    <property type="match status" value="1"/>
</dbReference>
<dbReference type="Gene3D" id="3.30.420.10">
    <property type="entry name" value="Ribonuclease H-like superfamily/Ribonuclease H"/>
    <property type="match status" value="1"/>
</dbReference>
<accession>A0ABM1YLB4</accession>
<dbReference type="InterPro" id="IPR043502">
    <property type="entry name" value="DNA/RNA_pol_sf"/>
</dbReference>
<dbReference type="SUPFAM" id="SSF50630">
    <property type="entry name" value="Acid proteases"/>
    <property type="match status" value="1"/>
</dbReference>
<dbReference type="Gene3D" id="1.10.340.70">
    <property type="match status" value="1"/>
</dbReference>
<evidence type="ECO:0000259" key="10">
    <source>
        <dbReference type="PROSITE" id="PS50994"/>
    </source>
</evidence>
<protein>
    <recommendedName>
        <fullName evidence="1">RNA-directed DNA polymerase</fullName>
        <ecNumber evidence="1">2.7.7.49</ecNumber>
    </recommendedName>
</protein>
<keyword evidence="7" id="KW-0695">RNA-directed DNA polymerase</keyword>
<feature type="domain" description="Integrase catalytic" evidence="10">
    <location>
        <begin position="1105"/>
        <end position="1257"/>
    </location>
</feature>
<dbReference type="Pfam" id="PF23309">
    <property type="entry name" value="DUF7083"/>
    <property type="match status" value="1"/>
</dbReference>
<dbReference type="CDD" id="cd09274">
    <property type="entry name" value="RNase_HI_RT_Ty3"/>
    <property type="match status" value="1"/>
</dbReference>
<dbReference type="InterPro" id="IPR012337">
    <property type="entry name" value="RNaseH-like_sf"/>
</dbReference>
<dbReference type="InterPro" id="IPR036397">
    <property type="entry name" value="RNaseH_sf"/>
</dbReference>
<dbReference type="SUPFAM" id="SSF53098">
    <property type="entry name" value="Ribonuclease H-like"/>
    <property type="match status" value="1"/>
</dbReference>
<evidence type="ECO:0000259" key="9">
    <source>
        <dbReference type="PROSITE" id="PS50878"/>
    </source>
</evidence>
<feature type="region of interest" description="Disordered" evidence="8">
    <location>
        <begin position="318"/>
        <end position="347"/>
    </location>
</feature>
<evidence type="ECO:0000256" key="7">
    <source>
        <dbReference type="ARBA" id="ARBA00022918"/>
    </source>
</evidence>
<dbReference type="PROSITE" id="PS50878">
    <property type="entry name" value="RT_POL"/>
    <property type="match status" value="1"/>
</dbReference>
<dbReference type="Proteomes" id="UP000069940">
    <property type="component" value="Unassembled WGS sequence"/>
</dbReference>
<keyword evidence="4" id="KW-0540">Nuclease</keyword>
<dbReference type="Pfam" id="PF00665">
    <property type="entry name" value="rve"/>
    <property type="match status" value="1"/>
</dbReference>
<keyword evidence="3" id="KW-0548">Nucleotidyltransferase</keyword>
<keyword evidence="2" id="KW-0808">Transferase</keyword>
<feature type="compositionally biased region" description="Low complexity" evidence="8">
    <location>
        <begin position="1397"/>
        <end position="1408"/>
    </location>
</feature>
<keyword evidence="5" id="KW-0255">Endonuclease</keyword>
<dbReference type="GeneID" id="134286344"/>
<evidence type="ECO:0000256" key="4">
    <source>
        <dbReference type="ARBA" id="ARBA00022722"/>
    </source>
</evidence>
<evidence type="ECO:0000256" key="3">
    <source>
        <dbReference type="ARBA" id="ARBA00022695"/>
    </source>
</evidence>
<feature type="compositionally biased region" description="Polar residues" evidence="8">
    <location>
        <begin position="1409"/>
        <end position="1427"/>
    </location>
</feature>
<sequence length="1444" mass="162523">MATGGPAGAGAATAAGDLAAVFAQMAHLLEAQQQAQKALLEQLVRPRDGEFLMETLSKTLTEFAYDPQHGVVFDKWYARHEEVFTKGGANLEDPDKVRLLLQKLSSVDHDRYVNYVLPRNPRDIPFAETVDTLKEMFGHQTSVFFRRFQCLQTCKRDTEDFVTYASFVNKACEEFNVNTITPDQFKCLIFVAGLRSEKQKDIRTRLLAKMETDSAADPMTLKKLLLECQHLDNLKHDTAVIECPKPLSHAVHRRESGDAGRKFSEKTPVPSKAPRRPCWQCGQMHFVADCSYTNHTCRSCGKVGHREGYCGCFSRKPDEAGSDPKQSNTEGRKKKKKQKKEQCNGSGKSKGIYAINEAGFANRRKYVEVFINNKLIELQLDCGSDYTIISEDSLPSLNDPKVQPTNLKVATASGKPLPLSAEFPCQVTFRGITKQSVCYVTSVQGFNVLGSDLMDAFGLYDMPINSYCKQLTTAEDREANNEALKAKYPEVFRDGLGLCSKVKVKLFLLPGAKPVFKPKRPVPYHSQRLVEKELRRLEDLGVIEPVDFSEWAAPIVAVRKAQKDADGDPVVRICADYSTGLNAVLEPNKYPLPTPDEIFAKLAGSKYFSILDLSDAYLQMEVEEESQTLLTITTHKGLFKCKRLPPGVKSAPGAFQKVIDSMIGDLEGVESFLDDVLVHGKTPEEHDRNLDLILQRIQEYGFRLKWDKCRIYMTEVKYIGHIVDQNGIRTDPEKVSAIVKMPPPRNVTELRSFLGAVNYYAKFINEMHQLRRPLDQLLQKDAKWMWSKECQSSFTRFKELLQSDLMLTHYNPSMPIVVAADASNTGIGACIRHRFPGGAEKAVQYASRTLTPTEQGYSQIDKEALALVYAVTKFHRMILGRPFVLETDHQPLLRIFGSHKGIPAHTSNRLQRWALTLLCYDFHIEYINTTKFGYVDVLSRLIDCTVKPEEDYVIASVRHEEDVSAVLEEAVDSIPITAKKIAAATDRDETLKQVVQFLHSSWPTKASYQINPELTAFYNRKDSLTTVQGCILFGERVVIPEIHRKQLLKRLHHGHPGMVRMKCLARSVVYWPGIDQQIEDYVKQCKECAVVSKSPPHAPPEAWPKPAGPWQRIHVDYAGPIDGLYFLLIIDAFSKWPEIFPTKVTTSKATIDFLQTTFARFGLPGTIVSDNGPQFASGEFELFCKTNGITHIRTAPYHPQSNGQAERFVDTMKRAMKKINKGEPLQESLQVFLATYRCTPSRTTDHKSPSELMFGRQMRTTLDLLRPEKLLVTEKTDKIAQKRRFAHGDLVYAKVYKGNDWTWEPGKIIERLGAVDYNVWLDGRRAGLIRSHVDQLRARHVAETADRTSSSIEELPLDILLGEFGIVHVPDGLAEPGGTAQVTPLQRSNVQLRHQGASSAAQPEAQPSVTTAGSRSRIPTPTTTYTSRGRAVRLPPRYEHYVMS</sequence>
<feature type="domain" description="Reverse transcriptase" evidence="9">
    <location>
        <begin position="490"/>
        <end position="723"/>
    </location>
</feature>
<evidence type="ECO:0000256" key="6">
    <source>
        <dbReference type="ARBA" id="ARBA00022801"/>
    </source>
</evidence>
<dbReference type="Gene3D" id="2.40.70.10">
    <property type="entry name" value="Acid Proteases"/>
    <property type="match status" value="1"/>
</dbReference>
<dbReference type="InterPro" id="IPR041373">
    <property type="entry name" value="RT_RNaseH"/>
</dbReference>
<dbReference type="Pfam" id="PF17921">
    <property type="entry name" value="Integrase_H2C2"/>
    <property type="match status" value="1"/>
</dbReference>
<dbReference type="EC" id="2.7.7.49" evidence="1"/>
<dbReference type="Pfam" id="PF17917">
    <property type="entry name" value="RT_RNaseH"/>
    <property type="match status" value="1"/>
</dbReference>
<evidence type="ECO:0000256" key="5">
    <source>
        <dbReference type="ARBA" id="ARBA00022759"/>
    </source>
</evidence>